<sequence length="117" mass="13583">MPLFHQRKRAYSFPRLPTNALLNARHSGDFETNSALNRFVFRQLLSRGINRVVRRRRFWSYLGAPEELAGINQPSRNSQAFVAELGTCLELGRGMQLFPFLRTLREIEFRPAVESCN</sequence>
<evidence type="ECO:0000313" key="1">
    <source>
        <dbReference type="EMBL" id="GBM26792.1"/>
    </source>
</evidence>
<dbReference type="AlphaFoldDB" id="A0A4Y2ECI2"/>
<comment type="caution">
    <text evidence="1">The sequence shown here is derived from an EMBL/GenBank/DDBJ whole genome shotgun (WGS) entry which is preliminary data.</text>
</comment>
<keyword evidence="2" id="KW-1185">Reference proteome</keyword>
<protein>
    <submittedName>
        <fullName evidence="1">Uncharacterized protein</fullName>
    </submittedName>
</protein>
<name>A0A4Y2ECI2_ARAVE</name>
<gene>
    <name evidence="1" type="ORF">AVEN_127750_1</name>
</gene>
<dbReference type="Proteomes" id="UP000499080">
    <property type="component" value="Unassembled WGS sequence"/>
</dbReference>
<proteinExistence type="predicted"/>
<dbReference type="EMBL" id="BGPR01000569">
    <property type="protein sequence ID" value="GBM26792.1"/>
    <property type="molecule type" value="Genomic_DNA"/>
</dbReference>
<reference evidence="1 2" key="1">
    <citation type="journal article" date="2019" name="Sci. Rep.">
        <title>Orb-weaving spider Araneus ventricosus genome elucidates the spidroin gene catalogue.</title>
        <authorList>
            <person name="Kono N."/>
            <person name="Nakamura H."/>
            <person name="Ohtoshi R."/>
            <person name="Moran D.A.P."/>
            <person name="Shinohara A."/>
            <person name="Yoshida Y."/>
            <person name="Fujiwara M."/>
            <person name="Mori M."/>
            <person name="Tomita M."/>
            <person name="Arakawa K."/>
        </authorList>
    </citation>
    <scope>NUCLEOTIDE SEQUENCE [LARGE SCALE GENOMIC DNA]</scope>
</reference>
<organism evidence="1 2">
    <name type="scientific">Araneus ventricosus</name>
    <name type="common">Orbweaver spider</name>
    <name type="synonym">Epeira ventricosa</name>
    <dbReference type="NCBI Taxonomy" id="182803"/>
    <lineage>
        <taxon>Eukaryota</taxon>
        <taxon>Metazoa</taxon>
        <taxon>Ecdysozoa</taxon>
        <taxon>Arthropoda</taxon>
        <taxon>Chelicerata</taxon>
        <taxon>Arachnida</taxon>
        <taxon>Araneae</taxon>
        <taxon>Araneomorphae</taxon>
        <taxon>Entelegynae</taxon>
        <taxon>Araneoidea</taxon>
        <taxon>Araneidae</taxon>
        <taxon>Araneus</taxon>
    </lineage>
</organism>
<dbReference type="OrthoDB" id="10482486at2759"/>
<accession>A0A4Y2ECI2</accession>
<evidence type="ECO:0000313" key="2">
    <source>
        <dbReference type="Proteomes" id="UP000499080"/>
    </source>
</evidence>